<dbReference type="InterPro" id="IPR036259">
    <property type="entry name" value="MFS_trans_sf"/>
</dbReference>
<dbReference type="SUPFAM" id="SSF103473">
    <property type="entry name" value="MFS general substrate transporter"/>
    <property type="match status" value="1"/>
</dbReference>
<feature type="transmembrane region" description="Helical" evidence="5">
    <location>
        <begin position="430"/>
        <end position="453"/>
    </location>
</feature>
<name>A0A2Z6R720_9GLOM</name>
<keyword evidence="2 5" id="KW-0812">Transmembrane</keyword>
<dbReference type="GO" id="GO:0016020">
    <property type="term" value="C:membrane"/>
    <property type="evidence" value="ECO:0007669"/>
    <property type="project" value="UniProtKB-SubCell"/>
</dbReference>
<feature type="transmembrane region" description="Helical" evidence="5">
    <location>
        <begin position="526"/>
        <end position="546"/>
    </location>
</feature>
<comment type="subcellular location">
    <subcellularLocation>
        <location evidence="1">Membrane</location>
        <topology evidence="1">Multi-pass membrane protein</topology>
    </subcellularLocation>
</comment>
<dbReference type="Pfam" id="PF07690">
    <property type="entry name" value="MFS_1"/>
    <property type="match status" value="1"/>
</dbReference>
<evidence type="ECO:0000256" key="4">
    <source>
        <dbReference type="ARBA" id="ARBA00023136"/>
    </source>
</evidence>
<feature type="transmembrane region" description="Helical" evidence="5">
    <location>
        <begin position="358"/>
        <end position="380"/>
    </location>
</feature>
<feature type="transmembrane region" description="Helical" evidence="5">
    <location>
        <begin position="322"/>
        <end position="346"/>
    </location>
</feature>
<evidence type="ECO:0000256" key="3">
    <source>
        <dbReference type="ARBA" id="ARBA00022989"/>
    </source>
</evidence>
<dbReference type="PANTHER" id="PTHR23507:SF1">
    <property type="entry name" value="FI18259P1-RELATED"/>
    <property type="match status" value="1"/>
</dbReference>
<evidence type="ECO:0008006" key="8">
    <source>
        <dbReference type="Google" id="ProtNLM"/>
    </source>
</evidence>
<protein>
    <recommendedName>
        <fullName evidence="8">Major facilitator superfamily (MFS) profile domain-containing protein</fullName>
    </recommendedName>
</protein>
<feature type="transmembrane region" description="Helical" evidence="5">
    <location>
        <begin position="40"/>
        <end position="65"/>
    </location>
</feature>
<evidence type="ECO:0000313" key="6">
    <source>
        <dbReference type="EMBL" id="GBB93619.1"/>
    </source>
</evidence>
<keyword evidence="4 5" id="KW-0472">Membrane</keyword>
<dbReference type="PANTHER" id="PTHR23507">
    <property type="entry name" value="ZGC:174356"/>
    <property type="match status" value="1"/>
</dbReference>
<dbReference type="EMBL" id="BEXD01001335">
    <property type="protein sequence ID" value="GBB93619.1"/>
    <property type="molecule type" value="Genomic_DNA"/>
</dbReference>
<evidence type="ECO:0000256" key="1">
    <source>
        <dbReference type="ARBA" id="ARBA00004141"/>
    </source>
</evidence>
<sequence>MENNKPLRYVLLSNSDDIDVEQDIIPISNKKPWYKTPSAYWLLPMFIVISMTSGLSVAAGTQLYVTAVCHDLYPDKVPLSFNSTINDACVNADVQAITARFLAKANLFTAIPAIFVLGPLGTLSDRKGRKRTLLISAVGTILSTLNLILVSKFYDKVGLNAYLTGSFIDGVTGGFYALSEASYAYATDCTHPTRRSVMFGWIQGAMFAGFAVGPTIGGYVIKATNNLLSVYYATFVVYILLSLFYLFILPESLSKEKLLINLKRQKELFSISWTRLKWIDSFIGLTYSMFRPLLLFLPGDNSQQQQNNDNDKVPISATKYSFSLLAILYTLLSASIMAMSGIYVLYTSLVFKWTLIDQGYFVFLMSGTKVFVLYILYPIIVKFKKQILSFVSKFKSIFSKDRKDNIEEQTVIEENDDNGKDDERQLKKELIFEVWIIRIVFLIDGLSHVAYGLAKSGSVFNGVTVVAALGIITTPAIKSLQTNLISPSQIGQLLGGISVIDSILRIIIPLIFDNLYSILVKTSPGSIWHCISILLFLAFFVSFGIGPSR</sequence>
<comment type="caution">
    <text evidence="6">The sequence shown here is derived from an EMBL/GenBank/DDBJ whole genome shotgun (WGS) entry which is preliminary data.</text>
</comment>
<dbReference type="GO" id="GO:0022857">
    <property type="term" value="F:transmembrane transporter activity"/>
    <property type="evidence" value="ECO:0007669"/>
    <property type="project" value="InterPro"/>
</dbReference>
<dbReference type="Proteomes" id="UP000247702">
    <property type="component" value="Unassembled WGS sequence"/>
</dbReference>
<dbReference type="AlphaFoldDB" id="A0A2Z6R720"/>
<reference evidence="6 7" key="1">
    <citation type="submission" date="2017-11" db="EMBL/GenBank/DDBJ databases">
        <title>The genome of Rhizophagus clarus HR1 reveals common genetic basis of auxotrophy among arbuscular mycorrhizal fungi.</title>
        <authorList>
            <person name="Kobayashi Y."/>
        </authorList>
    </citation>
    <scope>NUCLEOTIDE SEQUENCE [LARGE SCALE GENOMIC DNA]</scope>
    <source>
        <strain evidence="6 7">HR1</strain>
    </source>
</reference>
<feature type="transmembrane region" description="Helical" evidence="5">
    <location>
        <begin position="101"/>
        <end position="121"/>
    </location>
</feature>
<evidence type="ECO:0000313" key="7">
    <source>
        <dbReference type="Proteomes" id="UP000247702"/>
    </source>
</evidence>
<gene>
    <name evidence="6" type="ORF">RclHR1_00220053</name>
</gene>
<feature type="transmembrane region" description="Helical" evidence="5">
    <location>
        <begin position="133"/>
        <end position="154"/>
    </location>
</feature>
<organism evidence="6 7">
    <name type="scientific">Rhizophagus clarus</name>
    <dbReference type="NCBI Taxonomy" id="94130"/>
    <lineage>
        <taxon>Eukaryota</taxon>
        <taxon>Fungi</taxon>
        <taxon>Fungi incertae sedis</taxon>
        <taxon>Mucoromycota</taxon>
        <taxon>Glomeromycotina</taxon>
        <taxon>Glomeromycetes</taxon>
        <taxon>Glomerales</taxon>
        <taxon>Glomeraceae</taxon>
        <taxon>Rhizophagus</taxon>
    </lineage>
</organism>
<keyword evidence="7" id="KW-1185">Reference proteome</keyword>
<evidence type="ECO:0000256" key="2">
    <source>
        <dbReference type="ARBA" id="ARBA00022692"/>
    </source>
</evidence>
<feature type="transmembrane region" description="Helical" evidence="5">
    <location>
        <begin position="199"/>
        <end position="221"/>
    </location>
</feature>
<feature type="transmembrane region" description="Helical" evidence="5">
    <location>
        <begin position="459"/>
        <end position="478"/>
    </location>
</feature>
<feature type="transmembrane region" description="Helical" evidence="5">
    <location>
        <begin position="490"/>
        <end position="511"/>
    </location>
</feature>
<accession>A0A2Z6R720</accession>
<proteinExistence type="predicted"/>
<evidence type="ECO:0000256" key="5">
    <source>
        <dbReference type="SAM" id="Phobius"/>
    </source>
</evidence>
<keyword evidence="3 5" id="KW-1133">Transmembrane helix</keyword>
<feature type="transmembrane region" description="Helical" evidence="5">
    <location>
        <begin position="160"/>
        <end position="178"/>
    </location>
</feature>
<dbReference type="Gene3D" id="1.20.1250.20">
    <property type="entry name" value="MFS general substrate transporter like domains"/>
    <property type="match status" value="1"/>
</dbReference>
<feature type="transmembrane region" description="Helical" evidence="5">
    <location>
        <begin position="227"/>
        <end position="248"/>
    </location>
</feature>
<dbReference type="InterPro" id="IPR011701">
    <property type="entry name" value="MFS"/>
</dbReference>